<evidence type="ECO:0000256" key="2">
    <source>
        <dbReference type="ARBA" id="ARBA00023015"/>
    </source>
</evidence>
<evidence type="ECO:0000256" key="1">
    <source>
        <dbReference type="ARBA" id="ARBA00011046"/>
    </source>
</evidence>
<keyword evidence="6" id="KW-1185">Reference proteome</keyword>
<dbReference type="PIRSF" id="PIRSF019455">
    <property type="entry name" value="CopR_AtkY"/>
    <property type="match status" value="1"/>
</dbReference>
<organism evidence="5 6">
    <name type="scientific">Iocasia fonsfrigidae</name>
    <dbReference type="NCBI Taxonomy" id="2682810"/>
    <lineage>
        <taxon>Bacteria</taxon>
        <taxon>Bacillati</taxon>
        <taxon>Bacillota</taxon>
        <taxon>Clostridia</taxon>
        <taxon>Halanaerobiales</taxon>
        <taxon>Halanaerobiaceae</taxon>
        <taxon>Iocasia</taxon>
    </lineage>
</organism>
<evidence type="ECO:0000313" key="6">
    <source>
        <dbReference type="Proteomes" id="UP000665020"/>
    </source>
</evidence>
<dbReference type="Gene3D" id="1.10.4040.10">
    <property type="entry name" value="Penicillinase repressor domain"/>
    <property type="match status" value="1"/>
</dbReference>
<dbReference type="EMBL" id="CP046640">
    <property type="protein sequence ID" value="QTL98070.1"/>
    <property type="molecule type" value="Genomic_DNA"/>
</dbReference>
<reference evidence="5" key="1">
    <citation type="submission" date="2019-12" db="EMBL/GenBank/DDBJ databases">
        <authorList>
            <person name="zhang j."/>
            <person name="sun C.M."/>
        </authorList>
    </citation>
    <scope>NUCLEOTIDE SEQUENCE</scope>
    <source>
        <strain evidence="5">NS-1</strain>
    </source>
</reference>
<dbReference type="InterPro" id="IPR036388">
    <property type="entry name" value="WH-like_DNA-bd_sf"/>
</dbReference>
<keyword evidence="3" id="KW-0238">DNA-binding</keyword>
<dbReference type="KEGG" id="ifn:GM661_08825"/>
<gene>
    <name evidence="5" type="ORF">GM661_08825</name>
</gene>
<protein>
    <submittedName>
        <fullName evidence="5">CopY/TcrY family copper transport repressor</fullName>
    </submittedName>
</protein>
<accession>A0A8A7KA08</accession>
<dbReference type="InterPro" id="IPR036390">
    <property type="entry name" value="WH_DNA-bd_sf"/>
</dbReference>
<dbReference type="RefSeq" id="WP_230869652.1">
    <property type="nucleotide sequence ID" value="NZ_CP046640.1"/>
</dbReference>
<proteinExistence type="inferred from homology"/>
<keyword evidence="4" id="KW-0804">Transcription</keyword>
<evidence type="ECO:0000256" key="4">
    <source>
        <dbReference type="ARBA" id="ARBA00023163"/>
    </source>
</evidence>
<dbReference type="SUPFAM" id="SSF46785">
    <property type="entry name" value="Winged helix' DNA-binding domain"/>
    <property type="match status" value="1"/>
</dbReference>
<keyword evidence="2" id="KW-0805">Transcription regulation</keyword>
<dbReference type="AlphaFoldDB" id="A0A8A7KA08"/>
<name>A0A8A7KA08_9FIRM</name>
<comment type="similarity">
    <text evidence="1">Belongs to the BlaI transcriptional regulatory family.</text>
</comment>
<dbReference type="InterPro" id="IPR005650">
    <property type="entry name" value="BlaI_family"/>
</dbReference>
<dbReference type="Pfam" id="PF03965">
    <property type="entry name" value="Penicillinase_R"/>
    <property type="match status" value="1"/>
</dbReference>
<dbReference type="GO" id="GO:0003677">
    <property type="term" value="F:DNA binding"/>
    <property type="evidence" value="ECO:0007669"/>
    <property type="project" value="UniProtKB-KW"/>
</dbReference>
<evidence type="ECO:0000313" key="5">
    <source>
        <dbReference type="EMBL" id="QTL98070.1"/>
    </source>
</evidence>
<sequence>MNKKLPNISDAEWQVMKVLWENSPLTAAKIIDKIIPETKWSRKTVHTLLRRLVKKGVVHVEKNNPYIYYPLYEEELCMKEETKSFLNRVYNGSLQLLMANFLRNERLSSQEIEELKNILNESENGDDEK</sequence>
<dbReference type="Gene3D" id="1.10.10.10">
    <property type="entry name" value="Winged helix-like DNA-binding domain superfamily/Winged helix DNA-binding domain"/>
    <property type="match status" value="1"/>
</dbReference>
<dbReference type="Proteomes" id="UP000665020">
    <property type="component" value="Chromosome"/>
</dbReference>
<evidence type="ECO:0000256" key="3">
    <source>
        <dbReference type="ARBA" id="ARBA00023125"/>
    </source>
</evidence>
<dbReference type="GO" id="GO:0045892">
    <property type="term" value="P:negative regulation of DNA-templated transcription"/>
    <property type="evidence" value="ECO:0007669"/>
    <property type="project" value="InterPro"/>
</dbReference>